<dbReference type="EC" id="2.7.7.49" evidence="1"/>
<dbReference type="GO" id="GO:0015074">
    <property type="term" value="P:DNA integration"/>
    <property type="evidence" value="ECO:0007669"/>
    <property type="project" value="InterPro"/>
</dbReference>
<evidence type="ECO:0000313" key="13">
    <source>
        <dbReference type="EMBL" id="CAF3892425.1"/>
    </source>
</evidence>
<dbReference type="InterPro" id="IPR050951">
    <property type="entry name" value="Retrovirus_Pol_polyprotein"/>
</dbReference>
<organism evidence="12 16">
    <name type="scientific">Rotaria magnacalcarata</name>
    <dbReference type="NCBI Taxonomy" id="392030"/>
    <lineage>
        <taxon>Eukaryota</taxon>
        <taxon>Metazoa</taxon>
        <taxon>Spiralia</taxon>
        <taxon>Gnathifera</taxon>
        <taxon>Rotifera</taxon>
        <taxon>Eurotatoria</taxon>
        <taxon>Bdelloidea</taxon>
        <taxon>Philodinida</taxon>
        <taxon>Philodinidae</taxon>
        <taxon>Rotaria</taxon>
    </lineage>
</organism>
<dbReference type="InterPro" id="IPR041588">
    <property type="entry name" value="Integrase_H2C2"/>
</dbReference>
<reference evidence="12" key="1">
    <citation type="submission" date="2021-02" db="EMBL/GenBank/DDBJ databases">
        <authorList>
            <person name="Nowell W R."/>
        </authorList>
    </citation>
    <scope>NUCLEOTIDE SEQUENCE</scope>
</reference>
<dbReference type="Pfam" id="PF13975">
    <property type="entry name" value="gag-asp_proteas"/>
    <property type="match status" value="1"/>
</dbReference>
<feature type="domain" description="Reverse transcriptase" evidence="10">
    <location>
        <begin position="376"/>
        <end position="555"/>
    </location>
</feature>
<dbReference type="GO" id="GO:0004519">
    <property type="term" value="F:endonuclease activity"/>
    <property type="evidence" value="ECO:0007669"/>
    <property type="project" value="UniProtKB-KW"/>
</dbReference>
<evidence type="ECO:0000259" key="11">
    <source>
        <dbReference type="PROSITE" id="PS50994"/>
    </source>
</evidence>
<keyword evidence="6" id="KW-0255">Endonuclease</keyword>
<evidence type="ECO:0000313" key="14">
    <source>
        <dbReference type="EMBL" id="CAF3907051.1"/>
    </source>
</evidence>
<dbReference type="Pfam" id="PF00078">
    <property type="entry name" value="RVT_1"/>
    <property type="match status" value="1"/>
</dbReference>
<dbReference type="Proteomes" id="UP000663855">
    <property type="component" value="Unassembled WGS sequence"/>
</dbReference>
<dbReference type="CDD" id="cd01647">
    <property type="entry name" value="RT_LTR"/>
    <property type="match status" value="1"/>
</dbReference>
<name>A0A814DBX7_9BILA</name>
<keyword evidence="8" id="KW-0695">RNA-directed DNA polymerase</keyword>
<dbReference type="SUPFAM" id="SSF50630">
    <property type="entry name" value="Acid proteases"/>
    <property type="match status" value="1"/>
</dbReference>
<evidence type="ECO:0000313" key="15">
    <source>
        <dbReference type="EMBL" id="CAF3932377.1"/>
    </source>
</evidence>
<dbReference type="FunFam" id="3.30.420.10:FF:000032">
    <property type="entry name" value="Retrovirus-related Pol polyprotein from transposon 297-like Protein"/>
    <property type="match status" value="1"/>
</dbReference>
<dbReference type="InterPro" id="IPR043502">
    <property type="entry name" value="DNA/RNA_pol_sf"/>
</dbReference>
<evidence type="ECO:0000259" key="10">
    <source>
        <dbReference type="PROSITE" id="PS50878"/>
    </source>
</evidence>
<evidence type="ECO:0000256" key="1">
    <source>
        <dbReference type="ARBA" id="ARBA00012493"/>
    </source>
</evidence>
<comment type="caution">
    <text evidence="12">The sequence shown here is derived from an EMBL/GenBank/DDBJ whole genome shotgun (WGS) entry which is preliminary data.</text>
</comment>
<dbReference type="EMBL" id="CAJOBI010001647">
    <property type="protein sequence ID" value="CAF3892425.1"/>
    <property type="molecule type" value="Genomic_DNA"/>
</dbReference>
<dbReference type="Gene3D" id="3.10.10.10">
    <property type="entry name" value="HIV Type 1 Reverse Transcriptase, subunit A, domain 1"/>
    <property type="match status" value="1"/>
</dbReference>
<evidence type="ECO:0000256" key="5">
    <source>
        <dbReference type="ARBA" id="ARBA00022722"/>
    </source>
</evidence>
<keyword evidence="2" id="KW-0645">Protease</keyword>
<dbReference type="InterPro" id="IPR012337">
    <property type="entry name" value="RNaseH-like_sf"/>
</dbReference>
<feature type="region of interest" description="Disordered" evidence="9">
    <location>
        <begin position="246"/>
        <end position="277"/>
    </location>
</feature>
<dbReference type="FunFam" id="3.10.10.10:FF:000007">
    <property type="entry name" value="Retrovirus-related Pol polyprotein from transposon 17.6-like Protein"/>
    <property type="match status" value="1"/>
</dbReference>
<keyword evidence="5" id="KW-0540">Nuclease</keyword>
<sequence length="1264" mass="144462">MSLNPSKSPLIFIYALVNKQRIKILIDTGASKTFINNKILHHLVPITSILEQPSSFLLADGIASFKVLGLVNLSIEFNSFVTPITAFIAQHLCTDMIIGMDYINKYNLNINVQKQIVTIQAHNHHVVVPIVNQTKSIKIPVISSNTVLVSFNSVRKIPVTIPISCISLPFIPASFFKLNVLFDNKMKHLSFKNYCSDLTLNNTMRIPKVIEKGTCLGYLLCCSTFQHPRTFYSSHHHVFGASKCSRVPSTSSDLRLNSDPSNRSSDLRNINKNTTSTTSISSSLLDTVLPSIEVDNPIVTQHLSNLVQNIQDDQHKQDLFSLLMRFSNIFDITRHNIARTSTPHVINTVPHSPPASRAYPQPNTEEQMHDLIQEFLKAGLISESHSPYAAPAMLVKKKDNSFRLVVDYKKLNAITIRDSSPLPNMEDTIFKLGKGFSYFSKLDLKSGFYQIPINQNDKEKTAFITPFGLYRFNVLPMGLRNSPPTFQKVTSDTLKSCRSFSLVYLDDIIVFSKSFVHHLIHLAHVFSALQEMNLVLNPLKCELAVQKIDYLSHTISKNLIQPMSDKIEAILQIKELRTLAQANRFLGSLGWYRKFLPKFAEVAAPIHSVTNLTKSNRRNFKWGITQSKAFHQLKKMLTIEPLFLHFPVDDLPVILTTDASDVGIGGVLQQIVNGQGRNLYYHSQLITPCQRKYSTIEKEALAIYKCLDRMRSFVLGRNIIIMTDHFPLCYIMHKSIKNKRVNRITHLIQEYNIDKIVHIRGQYNCLPDYLSRYDKEQPDDLFDIEYGLASKNHSALSSTTPSDVTDNLTLDVLVSFANPNVLAAMTLRPRKYRVDYSEKSISGHSDVKTLHDDLDISVLRHRRKSRVTSKISQNYFDIAKLQGEQDRDPEIQNIIKHLPNSSSLSSFILENSTLYKLISCPNSSNRTIKVLYLPSSMVNSLLKAYHDDPLTGAHFSADRMYYKIRPHFWWPRMKTTIQRYVKSIPPPEGPFNLIGIDFCGPLPRTPRENQYVLVITDYFTRHITAIALPNCTAETTARALFDDFFSKFGIPSAILSDRGTHFQNKLMENMQNLIGYNHIYSTPYHPQTNGVVERFNATFVAQISKLQNTQHNNWDEYLQTVVFAYNTGVHKSTRFSPYELLYGRAARLPIHITPREFTFLKPNDYFEQLKRTLRIFHQASRENIILQQQANQTYYNKNRLDPQLKLGDKVFTRVFISKGKLDPKFSPIPKTVVEIHHPMYIVEDECTQIRSQVHISDLRPISFA</sequence>
<dbReference type="GO" id="GO:0006508">
    <property type="term" value="P:proteolysis"/>
    <property type="evidence" value="ECO:0007669"/>
    <property type="project" value="UniProtKB-KW"/>
</dbReference>
<dbReference type="Gene3D" id="1.10.340.70">
    <property type="match status" value="1"/>
</dbReference>
<dbReference type="Pfam" id="PF17921">
    <property type="entry name" value="Integrase_H2C2"/>
    <property type="match status" value="1"/>
</dbReference>
<dbReference type="InterPro" id="IPR021109">
    <property type="entry name" value="Peptidase_aspartic_dom_sf"/>
</dbReference>
<dbReference type="InterPro" id="IPR000477">
    <property type="entry name" value="RT_dom"/>
</dbReference>
<feature type="compositionally biased region" description="Polar residues" evidence="9">
    <location>
        <begin position="247"/>
        <end position="273"/>
    </location>
</feature>
<evidence type="ECO:0000256" key="2">
    <source>
        <dbReference type="ARBA" id="ARBA00022670"/>
    </source>
</evidence>
<evidence type="ECO:0000313" key="12">
    <source>
        <dbReference type="EMBL" id="CAF0952163.1"/>
    </source>
</evidence>
<dbReference type="CDD" id="cd09274">
    <property type="entry name" value="RNase_HI_RT_Ty3"/>
    <property type="match status" value="1"/>
</dbReference>
<dbReference type="InterPro" id="IPR036397">
    <property type="entry name" value="RNaseH_sf"/>
</dbReference>
<dbReference type="PROSITE" id="PS00141">
    <property type="entry name" value="ASP_PROTEASE"/>
    <property type="match status" value="1"/>
</dbReference>
<dbReference type="PANTHER" id="PTHR37984:SF5">
    <property type="entry name" value="PROTEIN NYNRIN-LIKE"/>
    <property type="match status" value="1"/>
</dbReference>
<protein>
    <recommendedName>
        <fullName evidence="1">RNA-directed DNA polymerase</fullName>
        <ecNumber evidence="1">2.7.7.49</ecNumber>
    </recommendedName>
</protein>
<dbReference type="Proteomes" id="UP000681967">
    <property type="component" value="Unassembled WGS sequence"/>
</dbReference>
<proteinExistence type="predicted"/>
<dbReference type="EMBL" id="CAJOBJ010002016">
    <property type="protein sequence ID" value="CAF3907051.1"/>
    <property type="molecule type" value="Genomic_DNA"/>
</dbReference>
<dbReference type="GO" id="GO:0003676">
    <property type="term" value="F:nucleic acid binding"/>
    <property type="evidence" value="ECO:0007669"/>
    <property type="project" value="InterPro"/>
</dbReference>
<evidence type="ECO:0000256" key="3">
    <source>
        <dbReference type="ARBA" id="ARBA00022679"/>
    </source>
</evidence>
<accession>A0A814DBX7</accession>
<dbReference type="GO" id="GO:0003964">
    <property type="term" value="F:RNA-directed DNA polymerase activity"/>
    <property type="evidence" value="ECO:0007669"/>
    <property type="project" value="UniProtKB-KW"/>
</dbReference>
<dbReference type="EMBL" id="CAJOBH010002984">
    <property type="protein sequence ID" value="CAF3932377.1"/>
    <property type="molecule type" value="Genomic_DNA"/>
</dbReference>
<dbReference type="SUPFAM" id="SSF56672">
    <property type="entry name" value="DNA/RNA polymerases"/>
    <property type="match status" value="1"/>
</dbReference>
<keyword evidence="7" id="KW-0378">Hydrolase</keyword>
<keyword evidence="4" id="KW-0548">Nucleotidyltransferase</keyword>
<gene>
    <name evidence="15" type="ORF">BYL167_LOCUS10076</name>
    <name evidence="12" type="ORF">CJN711_LOCUS1</name>
    <name evidence="14" type="ORF">GIL414_LOCUS6862</name>
    <name evidence="13" type="ORF">SMN809_LOCUS6194</name>
</gene>
<dbReference type="InterPro" id="IPR041373">
    <property type="entry name" value="RT_RNaseH"/>
</dbReference>
<dbReference type="Gene3D" id="2.40.70.10">
    <property type="entry name" value="Acid Proteases"/>
    <property type="match status" value="1"/>
</dbReference>
<dbReference type="AlphaFoldDB" id="A0A814DBX7"/>
<evidence type="ECO:0000256" key="8">
    <source>
        <dbReference type="ARBA" id="ARBA00022918"/>
    </source>
</evidence>
<dbReference type="InterPro" id="IPR043128">
    <property type="entry name" value="Rev_trsase/Diguanyl_cyclase"/>
</dbReference>
<dbReference type="InterPro" id="IPR001969">
    <property type="entry name" value="Aspartic_peptidase_AS"/>
</dbReference>
<dbReference type="Gene3D" id="3.30.420.10">
    <property type="entry name" value="Ribonuclease H-like superfamily/Ribonuclease H"/>
    <property type="match status" value="1"/>
</dbReference>
<evidence type="ECO:0000256" key="7">
    <source>
        <dbReference type="ARBA" id="ARBA00022801"/>
    </source>
</evidence>
<evidence type="ECO:0000256" key="4">
    <source>
        <dbReference type="ARBA" id="ARBA00022695"/>
    </source>
</evidence>
<dbReference type="GO" id="GO:0004190">
    <property type="term" value="F:aspartic-type endopeptidase activity"/>
    <property type="evidence" value="ECO:0007669"/>
    <property type="project" value="InterPro"/>
</dbReference>
<dbReference type="Proteomes" id="UP000676336">
    <property type="component" value="Unassembled WGS sequence"/>
</dbReference>
<dbReference type="Gene3D" id="3.30.70.270">
    <property type="match status" value="2"/>
</dbReference>
<dbReference type="CDD" id="cd00303">
    <property type="entry name" value="retropepsin_like"/>
    <property type="match status" value="1"/>
</dbReference>
<evidence type="ECO:0000313" key="16">
    <source>
        <dbReference type="Proteomes" id="UP000663855"/>
    </source>
</evidence>
<dbReference type="PANTHER" id="PTHR37984">
    <property type="entry name" value="PROTEIN CBG26694"/>
    <property type="match status" value="1"/>
</dbReference>
<dbReference type="Proteomes" id="UP000681720">
    <property type="component" value="Unassembled WGS sequence"/>
</dbReference>
<dbReference type="Pfam" id="PF00665">
    <property type="entry name" value="rve"/>
    <property type="match status" value="1"/>
</dbReference>
<dbReference type="PROSITE" id="PS50994">
    <property type="entry name" value="INTEGRASE"/>
    <property type="match status" value="1"/>
</dbReference>
<dbReference type="SUPFAM" id="SSF53098">
    <property type="entry name" value="Ribonuclease H-like"/>
    <property type="match status" value="1"/>
</dbReference>
<dbReference type="EMBL" id="CAJNOV010000001">
    <property type="protein sequence ID" value="CAF0952163.1"/>
    <property type="molecule type" value="Genomic_DNA"/>
</dbReference>
<dbReference type="Pfam" id="PF17917">
    <property type="entry name" value="RT_RNaseH"/>
    <property type="match status" value="1"/>
</dbReference>
<dbReference type="PROSITE" id="PS50878">
    <property type="entry name" value="RT_POL"/>
    <property type="match status" value="1"/>
</dbReference>
<evidence type="ECO:0000256" key="9">
    <source>
        <dbReference type="SAM" id="MobiDB-lite"/>
    </source>
</evidence>
<feature type="domain" description="Integrase catalytic" evidence="11">
    <location>
        <begin position="986"/>
        <end position="1145"/>
    </location>
</feature>
<dbReference type="InterPro" id="IPR001584">
    <property type="entry name" value="Integrase_cat-core"/>
</dbReference>
<evidence type="ECO:0000256" key="6">
    <source>
        <dbReference type="ARBA" id="ARBA00022759"/>
    </source>
</evidence>
<keyword evidence="3" id="KW-0808">Transferase</keyword>